<reference evidence="3 4" key="1">
    <citation type="journal article" date="2015" name="Nature">
        <title>rRNA introns, odd ribosomes, and small enigmatic genomes across a large radiation of phyla.</title>
        <authorList>
            <person name="Brown C.T."/>
            <person name="Hug L.A."/>
            <person name="Thomas B.C."/>
            <person name="Sharon I."/>
            <person name="Castelle C.J."/>
            <person name="Singh A."/>
            <person name="Wilkins M.J."/>
            <person name="Williams K.H."/>
            <person name="Banfield J.F."/>
        </authorList>
    </citation>
    <scope>NUCLEOTIDE SEQUENCE [LARGE SCALE GENOMIC DNA]</scope>
</reference>
<feature type="signal peptide" evidence="2">
    <location>
        <begin position="1"/>
        <end position="25"/>
    </location>
</feature>
<keyword evidence="2" id="KW-0732">Signal</keyword>
<keyword evidence="1" id="KW-0812">Transmembrane</keyword>
<dbReference type="EMBL" id="LCBC01000003">
    <property type="protein sequence ID" value="KKS04794.1"/>
    <property type="molecule type" value="Genomic_DNA"/>
</dbReference>
<feature type="chain" id="PRO_5002535036" description="Gram-positive cocci surface proteins LPxTG domain-containing protein" evidence="2">
    <location>
        <begin position="26"/>
        <end position="74"/>
    </location>
</feature>
<evidence type="ECO:0008006" key="5">
    <source>
        <dbReference type="Google" id="ProtNLM"/>
    </source>
</evidence>
<dbReference type="AlphaFoldDB" id="A0A0G0VVB4"/>
<gene>
    <name evidence="3" type="ORF">UU56_C0003G0082</name>
</gene>
<sequence length="74" mass="7665">MKLARYIGFSSSVFAWLALVGNVFAQTATQSAGKGGTDGALPNAGTTGLTYLIFVGGVVLFVFGTIKLILSYSK</sequence>
<proteinExistence type="predicted"/>
<dbReference type="Proteomes" id="UP000034493">
    <property type="component" value="Unassembled WGS sequence"/>
</dbReference>
<protein>
    <recommendedName>
        <fullName evidence="5">Gram-positive cocci surface proteins LPxTG domain-containing protein</fullName>
    </recommendedName>
</protein>
<evidence type="ECO:0000256" key="1">
    <source>
        <dbReference type="SAM" id="Phobius"/>
    </source>
</evidence>
<keyword evidence="1" id="KW-0472">Membrane</keyword>
<evidence type="ECO:0000313" key="3">
    <source>
        <dbReference type="EMBL" id="KKS04794.1"/>
    </source>
</evidence>
<organism evidence="3 4">
    <name type="scientific">Candidatus Curtissbacteria bacterium GW2011_GWA2_41_24</name>
    <dbReference type="NCBI Taxonomy" id="1618411"/>
    <lineage>
        <taxon>Bacteria</taxon>
        <taxon>Candidatus Curtissiibacteriota</taxon>
    </lineage>
</organism>
<evidence type="ECO:0000256" key="2">
    <source>
        <dbReference type="SAM" id="SignalP"/>
    </source>
</evidence>
<name>A0A0G0VVB4_9BACT</name>
<accession>A0A0G0VVB4</accession>
<feature type="transmembrane region" description="Helical" evidence="1">
    <location>
        <begin position="49"/>
        <end position="70"/>
    </location>
</feature>
<keyword evidence="1" id="KW-1133">Transmembrane helix</keyword>
<evidence type="ECO:0000313" key="4">
    <source>
        <dbReference type="Proteomes" id="UP000034493"/>
    </source>
</evidence>
<comment type="caution">
    <text evidence="3">The sequence shown here is derived from an EMBL/GenBank/DDBJ whole genome shotgun (WGS) entry which is preliminary data.</text>
</comment>